<organism evidence="3 4">
    <name type="scientific">Alternaria dauci</name>
    <dbReference type="NCBI Taxonomy" id="48095"/>
    <lineage>
        <taxon>Eukaryota</taxon>
        <taxon>Fungi</taxon>
        <taxon>Dikarya</taxon>
        <taxon>Ascomycota</taxon>
        <taxon>Pezizomycotina</taxon>
        <taxon>Dothideomycetes</taxon>
        <taxon>Pleosporomycetidae</taxon>
        <taxon>Pleosporales</taxon>
        <taxon>Pleosporineae</taxon>
        <taxon>Pleosporaceae</taxon>
        <taxon>Alternaria</taxon>
        <taxon>Alternaria sect. Porri</taxon>
    </lineage>
</organism>
<keyword evidence="2" id="KW-1133">Transmembrane helix</keyword>
<sequence>MKPNTARDLAPPDAKSEPAPENSHAGTADELKSRSCKVADGLKPIHTLFLQDLVPILVLYIVSLFICRHFLVSFFFMLYLGLVAEKRLFDMNENFKKVITSIRLGDDTKTKSSSATMKEYFEGNQAIKDLAQRSLDTVFEFRKASYKSKEAFTQLETIRDIDFLIMCRQANDMRLRYFQVYLGLYGGLVNTIEQIVKHVKAIAQSKVKGTKRNSNNRNGGLQNNLAGPLEDVAADLKQSQWRIKKQVAMAEKIKAMLEREGLVPDEIHRLVKEAEGDIQHPQDTSLPQRPADSNPPSTVVSPPPLSMDMDGRLEKHYEDLDKWFQSLQNRPVVRDEG</sequence>
<feature type="region of interest" description="Disordered" evidence="1">
    <location>
        <begin position="277"/>
        <end position="310"/>
    </location>
</feature>
<name>A0ABR3UXX2_9PLEO</name>
<keyword evidence="2" id="KW-0472">Membrane</keyword>
<feature type="region of interest" description="Disordered" evidence="1">
    <location>
        <begin position="1"/>
        <end position="30"/>
    </location>
</feature>
<evidence type="ECO:0000256" key="1">
    <source>
        <dbReference type="SAM" id="MobiDB-lite"/>
    </source>
</evidence>
<protein>
    <submittedName>
        <fullName evidence="3">Uncharacterized protein</fullName>
    </submittedName>
</protein>
<comment type="caution">
    <text evidence="3">The sequence shown here is derived from an EMBL/GenBank/DDBJ whole genome shotgun (WGS) entry which is preliminary data.</text>
</comment>
<keyword evidence="2" id="KW-0812">Transmembrane</keyword>
<dbReference type="RefSeq" id="XP_069311885.1">
    <property type="nucleotide sequence ID" value="XM_069446957.1"/>
</dbReference>
<dbReference type="Proteomes" id="UP001578633">
    <property type="component" value="Chromosome 1"/>
</dbReference>
<evidence type="ECO:0000313" key="4">
    <source>
        <dbReference type="Proteomes" id="UP001578633"/>
    </source>
</evidence>
<keyword evidence="4" id="KW-1185">Reference proteome</keyword>
<feature type="transmembrane region" description="Helical" evidence="2">
    <location>
        <begin position="57"/>
        <end position="82"/>
    </location>
</feature>
<reference evidence="3 4" key="1">
    <citation type="submission" date="2024-09" db="EMBL/GenBank/DDBJ databases">
        <title>T2T genomes of carrot and Alternaria dauci and their utility for understanding host-pathogen interaction during carrot leaf blight disease.</title>
        <authorList>
            <person name="Liu W."/>
            <person name="Xu S."/>
            <person name="Ou C."/>
            <person name="Liu X."/>
            <person name="Zhuang F."/>
            <person name="Deng X.W."/>
        </authorList>
    </citation>
    <scope>NUCLEOTIDE SEQUENCE [LARGE SCALE GENOMIC DNA]</scope>
    <source>
        <strain evidence="3 4">A2016</strain>
    </source>
</reference>
<evidence type="ECO:0000256" key="2">
    <source>
        <dbReference type="SAM" id="Phobius"/>
    </source>
</evidence>
<proteinExistence type="predicted"/>
<gene>
    <name evidence="3" type="ORF">ACET3X_001643</name>
</gene>
<dbReference type="GeneID" id="96081965"/>
<evidence type="ECO:0000313" key="3">
    <source>
        <dbReference type="EMBL" id="KAL1801301.1"/>
    </source>
</evidence>
<dbReference type="EMBL" id="JBHGVX010000001">
    <property type="protein sequence ID" value="KAL1801301.1"/>
    <property type="molecule type" value="Genomic_DNA"/>
</dbReference>
<accession>A0ABR3UXX2</accession>